<feature type="signal peptide" evidence="1">
    <location>
        <begin position="1"/>
        <end position="21"/>
    </location>
</feature>
<gene>
    <name evidence="2" type="ORF">ACFPM4_01515</name>
</gene>
<dbReference type="Pfam" id="PF14270">
    <property type="entry name" value="DUF4358"/>
    <property type="match status" value="1"/>
</dbReference>
<dbReference type="RefSeq" id="WP_382346869.1">
    <property type="nucleotide sequence ID" value="NZ_JBHSMC010000001.1"/>
</dbReference>
<reference evidence="3" key="1">
    <citation type="journal article" date="2019" name="Int. J. Syst. Evol. Microbiol.">
        <title>The Global Catalogue of Microorganisms (GCM) 10K type strain sequencing project: providing services to taxonomists for standard genome sequencing and annotation.</title>
        <authorList>
            <consortium name="The Broad Institute Genomics Platform"/>
            <consortium name="The Broad Institute Genome Sequencing Center for Infectious Disease"/>
            <person name="Wu L."/>
            <person name="Ma J."/>
        </authorList>
    </citation>
    <scope>NUCLEOTIDE SEQUENCE [LARGE SCALE GENOMIC DNA]</scope>
    <source>
        <strain evidence="3">CGMCC 1.12237</strain>
    </source>
</reference>
<evidence type="ECO:0000256" key="1">
    <source>
        <dbReference type="SAM" id="SignalP"/>
    </source>
</evidence>
<keyword evidence="1" id="KW-0732">Signal</keyword>
<feature type="chain" id="PRO_5047028945" evidence="1">
    <location>
        <begin position="22"/>
        <end position="188"/>
    </location>
</feature>
<accession>A0ABW0LCC0</accession>
<evidence type="ECO:0000313" key="2">
    <source>
        <dbReference type="EMBL" id="MFC5463424.1"/>
    </source>
</evidence>
<dbReference type="Proteomes" id="UP001596147">
    <property type="component" value="Unassembled WGS sequence"/>
</dbReference>
<dbReference type="PROSITE" id="PS51257">
    <property type="entry name" value="PROKAR_LIPOPROTEIN"/>
    <property type="match status" value="1"/>
</dbReference>
<proteinExistence type="predicted"/>
<dbReference type="InterPro" id="IPR025648">
    <property type="entry name" value="DUF4358"/>
</dbReference>
<dbReference type="EMBL" id="JBHSMC010000001">
    <property type="protein sequence ID" value="MFC5463424.1"/>
    <property type="molecule type" value="Genomic_DNA"/>
</dbReference>
<protein>
    <submittedName>
        <fullName evidence="2">DUF4358 domain-containing protein</fullName>
    </submittedName>
</protein>
<name>A0ABW0LCC0_9BACI</name>
<evidence type="ECO:0000313" key="3">
    <source>
        <dbReference type="Proteomes" id="UP001596147"/>
    </source>
</evidence>
<organism evidence="2 3">
    <name type="scientific">Lederbergia graminis</name>
    <dbReference type="NCBI Taxonomy" id="735518"/>
    <lineage>
        <taxon>Bacteria</taxon>
        <taxon>Bacillati</taxon>
        <taxon>Bacillota</taxon>
        <taxon>Bacilli</taxon>
        <taxon>Bacillales</taxon>
        <taxon>Bacillaceae</taxon>
        <taxon>Lederbergia</taxon>
    </lineage>
</organism>
<comment type="caution">
    <text evidence="2">The sequence shown here is derived from an EMBL/GenBank/DDBJ whole genome shotgun (WGS) entry which is preliminary data.</text>
</comment>
<sequence>MKRLISFSFMLVLLLTLVACNKEEDNGKNKESNAVALDDVLTALKEEMATHLEDVGMPDALKEDGSLDGYIQSDLVHPSEDDPQSAMFLERLGIKSDDLEAGFVIAAMMNINSDEIILLQAKDDSKVEELEAALKKELEAQTSTWEQYLPDQYEKVKNNIIKTKGNYLIYITYENPEALEAVFDEKLK</sequence>
<keyword evidence="3" id="KW-1185">Reference proteome</keyword>